<protein>
    <submittedName>
        <fullName evidence="3">Uncharacterized protein</fullName>
    </submittedName>
</protein>
<dbReference type="Proteomes" id="UP000566819">
    <property type="component" value="Unassembled WGS sequence"/>
</dbReference>
<feature type="region of interest" description="Disordered" evidence="1">
    <location>
        <begin position="1"/>
        <end position="96"/>
    </location>
</feature>
<dbReference type="OrthoDB" id="5340195at2759"/>
<dbReference type="AlphaFoldDB" id="A0A8H4W2T2"/>
<evidence type="ECO:0000313" key="3">
    <source>
        <dbReference type="EMBL" id="KAF4631466.1"/>
    </source>
</evidence>
<dbReference type="EMBL" id="JAAMPI010000440">
    <property type="protein sequence ID" value="KAF4631466.1"/>
    <property type="molecule type" value="Genomic_DNA"/>
</dbReference>
<comment type="caution">
    <text evidence="3">The sequence shown here is derived from an EMBL/GenBank/DDBJ whole genome shotgun (WGS) entry which is preliminary data.</text>
</comment>
<evidence type="ECO:0000313" key="4">
    <source>
        <dbReference type="Proteomes" id="UP000566819"/>
    </source>
</evidence>
<organism evidence="3 4">
    <name type="scientific">Cudoniella acicularis</name>
    <dbReference type="NCBI Taxonomy" id="354080"/>
    <lineage>
        <taxon>Eukaryota</taxon>
        <taxon>Fungi</taxon>
        <taxon>Dikarya</taxon>
        <taxon>Ascomycota</taxon>
        <taxon>Pezizomycotina</taxon>
        <taxon>Leotiomycetes</taxon>
        <taxon>Helotiales</taxon>
        <taxon>Tricladiaceae</taxon>
        <taxon>Cudoniella</taxon>
    </lineage>
</organism>
<dbReference type="PANTHER" id="PTHR35041">
    <property type="entry name" value="MEDIATOR OF RNA POLYMERASE II TRANSCRIPTION SUBUNIT 1"/>
    <property type="match status" value="1"/>
</dbReference>
<accession>A0A8H4W2T2</accession>
<feature type="transmembrane region" description="Helical" evidence="2">
    <location>
        <begin position="136"/>
        <end position="158"/>
    </location>
</feature>
<evidence type="ECO:0000256" key="1">
    <source>
        <dbReference type="SAM" id="MobiDB-lite"/>
    </source>
</evidence>
<reference evidence="3 4" key="1">
    <citation type="submission" date="2020-03" db="EMBL/GenBank/DDBJ databases">
        <title>Draft Genome Sequence of Cudoniella acicularis.</title>
        <authorList>
            <person name="Buettner E."/>
            <person name="Kellner H."/>
        </authorList>
    </citation>
    <scope>NUCLEOTIDE SEQUENCE [LARGE SCALE GENOMIC DNA]</scope>
    <source>
        <strain evidence="3 4">DSM 108380</strain>
    </source>
</reference>
<keyword evidence="4" id="KW-1185">Reference proteome</keyword>
<keyword evidence="2" id="KW-1133">Transmembrane helix</keyword>
<name>A0A8H4W2T2_9HELO</name>
<keyword evidence="2" id="KW-0812">Transmembrane</keyword>
<proteinExistence type="predicted"/>
<dbReference type="PANTHER" id="PTHR35041:SF6">
    <property type="entry name" value="FORMYLMETHIONINE DEFORMYLASE-LIKE PROTEIN-RELATED"/>
    <property type="match status" value="1"/>
</dbReference>
<gene>
    <name evidence="3" type="ORF">G7Y89_g6667</name>
</gene>
<sequence length="669" mass="73868">MDTSIKYPPFNERASPVSDSEGQVPMWPLSQIDHGSFREEPTEIVLKTRSTSQFRDHNSSNATSENTPSSESSAYIGTWKQEPDSPSAPPSAASPSFQLQPVIYDTSSIRGTLKSAITTPKTEVQKQIQWKLDWKAPLSMIGLLLAGLGFAMIHHFYYASLEGTEALPSTGLRGWNTGSQEWKVRYGTALAFVSKTTIAAAISLAYEEHLWKTLQKKAITIKGLDAAFLAFNNIVSLFNFEYIRNVKLGFALALLSWTVNYVNRLVYRVAVATAIQQEILDMPAFVPNSSYSLTLYGPSLRCRTPKTQNVTDVINQMFDEAGHLIFQPTNEKVFTSKYIGFNPTIWMANASWTRSHSDFGVPYNLTNYVNYCLTNTSMSSDPELGDLCTSGDDFLWFRANNAQYICTIHNTSFDVTFTTLGDRQRIDQHYHWAWEESMASLEAQLFGAVMTPISDLVIGAVGLITQSCDSDPKCGGSHARIRRVIMTNTIASSAIPETLNVYSANSSNANAPFSNMSTAELIEDLSRNMTLSLFSLDSMLSSTPQNVTVRVSSQLNVFAYNSRNLLLPYGLSLLACTCSVVIGLRAYYLNGVSHNSSFSSIVSTTRNSTLDELMKGHSLGSEPLDKDISGTKLQFGVLVGTEREKGGLRRLGFGVPDEVMPLVRGASYY</sequence>
<feature type="compositionally biased region" description="Polar residues" evidence="1">
    <location>
        <begin position="48"/>
        <end position="75"/>
    </location>
</feature>
<evidence type="ECO:0000256" key="2">
    <source>
        <dbReference type="SAM" id="Phobius"/>
    </source>
</evidence>
<keyword evidence="2" id="KW-0472">Membrane</keyword>